<feature type="transmembrane region" description="Helical" evidence="1">
    <location>
        <begin position="27"/>
        <end position="45"/>
    </location>
</feature>
<proteinExistence type="predicted"/>
<keyword evidence="1" id="KW-1133">Transmembrane helix</keyword>
<evidence type="ECO:0000313" key="4">
    <source>
        <dbReference type="Proteomes" id="UP000565711"/>
    </source>
</evidence>
<evidence type="ECO:0000313" key="3">
    <source>
        <dbReference type="EMBL" id="NKY54180.1"/>
    </source>
</evidence>
<feature type="domain" description="DUF2510" evidence="2">
    <location>
        <begin position="103"/>
        <end position="126"/>
    </location>
</feature>
<gene>
    <name evidence="3" type="ORF">HGA08_28710</name>
</gene>
<keyword evidence="4" id="KW-1185">Reference proteome</keyword>
<sequence length="126" mass="14069">MNEEPPLDYFAQFAKDHPTGNHTRKPWAIPVVVTIGAIGVLALLGSSGFNEDDIPGMMFLALLLGIPALLFFLVIRALVRVGNKPTPPVMIAPPPAQPMPMPPGWYRDNYGSMRWWDGYQWTQHTQ</sequence>
<organism evidence="3 4">
    <name type="scientific">Nocardia vermiculata</name>
    <dbReference type="NCBI Taxonomy" id="257274"/>
    <lineage>
        <taxon>Bacteria</taxon>
        <taxon>Bacillati</taxon>
        <taxon>Actinomycetota</taxon>
        <taxon>Actinomycetes</taxon>
        <taxon>Mycobacteriales</taxon>
        <taxon>Nocardiaceae</taxon>
        <taxon>Nocardia</taxon>
    </lineage>
</organism>
<keyword evidence="1" id="KW-0812">Transmembrane</keyword>
<dbReference type="Pfam" id="PF10708">
    <property type="entry name" value="DUF2510"/>
    <property type="match status" value="1"/>
</dbReference>
<accession>A0A846Y8K5</accession>
<name>A0A846Y8K5_9NOCA</name>
<evidence type="ECO:0000256" key="1">
    <source>
        <dbReference type="SAM" id="Phobius"/>
    </source>
</evidence>
<reference evidence="3 4" key="1">
    <citation type="submission" date="2020-04" db="EMBL/GenBank/DDBJ databases">
        <title>MicrobeNet Type strains.</title>
        <authorList>
            <person name="Nicholson A.C."/>
        </authorList>
    </citation>
    <scope>NUCLEOTIDE SEQUENCE [LARGE SCALE GENOMIC DNA]</scope>
    <source>
        <strain evidence="3 4">JCM 12354</strain>
    </source>
</reference>
<evidence type="ECO:0000259" key="2">
    <source>
        <dbReference type="Pfam" id="PF10708"/>
    </source>
</evidence>
<dbReference type="RefSeq" id="WP_168436204.1">
    <property type="nucleotide sequence ID" value="NZ_JAAXOP010000025.1"/>
</dbReference>
<dbReference type="EMBL" id="JAAXOP010000025">
    <property type="protein sequence ID" value="NKY54180.1"/>
    <property type="molecule type" value="Genomic_DNA"/>
</dbReference>
<keyword evidence="1" id="KW-0472">Membrane</keyword>
<dbReference type="Proteomes" id="UP000565711">
    <property type="component" value="Unassembled WGS sequence"/>
</dbReference>
<dbReference type="AlphaFoldDB" id="A0A846Y8K5"/>
<comment type="caution">
    <text evidence="3">The sequence shown here is derived from an EMBL/GenBank/DDBJ whole genome shotgun (WGS) entry which is preliminary data.</text>
</comment>
<dbReference type="InterPro" id="IPR018929">
    <property type="entry name" value="DUF2510"/>
</dbReference>
<protein>
    <submittedName>
        <fullName evidence="3">DUF2510 domain-containing protein</fullName>
    </submittedName>
</protein>
<feature type="transmembrane region" description="Helical" evidence="1">
    <location>
        <begin position="57"/>
        <end position="79"/>
    </location>
</feature>